<feature type="region of interest" description="Disordered" evidence="1">
    <location>
        <begin position="538"/>
        <end position="561"/>
    </location>
</feature>
<dbReference type="SUPFAM" id="SSF54001">
    <property type="entry name" value="Cysteine proteinases"/>
    <property type="match status" value="1"/>
</dbReference>
<name>A0ABP1PUK2_9HEXA</name>
<evidence type="ECO:0000256" key="1">
    <source>
        <dbReference type="SAM" id="MobiDB-lite"/>
    </source>
</evidence>
<evidence type="ECO:0000313" key="3">
    <source>
        <dbReference type="EMBL" id="CAL8076042.1"/>
    </source>
</evidence>
<dbReference type="Gene3D" id="3.90.70.80">
    <property type="match status" value="1"/>
</dbReference>
<proteinExistence type="predicted"/>
<dbReference type="CDD" id="cd22744">
    <property type="entry name" value="OTU"/>
    <property type="match status" value="1"/>
</dbReference>
<protein>
    <recommendedName>
        <fullName evidence="2">OTU domain-containing protein</fullName>
    </recommendedName>
</protein>
<gene>
    <name evidence="3" type="ORF">ODALV1_LOCUS3344</name>
</gene>
<dbReference type="EMBL" id="CAXLJM020000010">
    <property type="protein sequence ID" value="CAL8076042.1"/>
    <property type="molecule type" value="Genomic_DNA"/>
</dbReference>
<reference evidence="3 4" key="1">
    <citation type="submission" date="2024-08" db="EMBL/GenBank/DDBJ databases">
        <authorList>
            <person name="Cucini C."/>
            <person name="Frati F."/>
        </authorList>
    </citation>
    <scope>NUCLEOTIDE SEQUENCE [LARGE SCALE GENOMIC DNA]</scope>
</reference>
<comment type="caution">
    <text evidence="3">The sequence shown here is derived from an EMBL/GenBank/DDBJ whole genome shotgun (WGS) entry which is preliminary data.</text>
</comment>
<accession>A0ABP1PUK2</accession>
<keyword evidence="4" id="KW-1185">Reference proteome</keyword>
<dbReference type="Proteomes" id="UP001642540">
    <property type="component" value="Unassembled WGS sequence"/>
</dbReference>
<sequence>MTEQRSTGLLINQTGDTNHIVKDSLEEALENPNCRSKQQKNIPSQVPVNLSGTQSGLGEVIFDKIRTLKRGQTVRTEAILAKHFSFYINGTIKTHLDNIISLKEDIGEFRGHELFKETLQNLDEKSFNFNFYDTENAGTYNSAIENYTKVHGENEVPDFLEAVSILLVGDGSVATALRLLVFLETEKQSAPFEEYCNEARFPAIETKLRLLDPVAYATPPIIEATSQFLKRNLILYFGSYAVSDDAVFFGKFSTKQCIRVLALNGKFYPLFDKSNKRSVGQHLNFIDRPKLSYTTPAEDACFELKCALQKLTKPCQFCLDYRTNCTHITKGQVLGLQEFRNLLLDPRYGQFIANDFDQRIWKSNGTLIEGLNGKVLQIIASGDNHCFFNSISLCLVKTEDLAFALRKAVAIDFHKNELHYFKLLEKMGYKDNEMKCVRKKVFQLSSWAEDEVILLMSKIISRKIIVYSPMGPSTYDLNSSQSNVYPPLILHCTGVHFSPLIPHSTVQLELPLSRSVNRNQFVIFDRFSVTDLLTKSVSAGNNTDPPPVAASVSNSEKKQQHSYVRPVHIKESDFNDCMSIVAEEIKLMISRGSKKNIIRFTNNITIFKLGFWKPRLQKIFLKRKKGFIEDKARKFGRLCQSEYARHQISKKLLIMGASFEVANLYQYHAAELVAGSNKVRLDQRGHSKREQAHLGLMTQSYKAREAYMDYEIDEGNTEENVPCSVVN</sequence>
<dbReference type="InterPro" id="IPR038765">
    <property type="entry name" value="Papain-like_cys_pep_sf"/>
</dbReference>
<evidence type="ECO:0000259" key="2">
    <source>
        <dbReference type="PROSITE" id="PS50802"/>
    </source>
</evidence>
<organism evidence="3 4">
    <name type="scientific">Orchesella dallaii</name>
    <dbReference type="NCBI Taxonomy" id="48710"/>
    <lineage>
        <taxon>Eukaryota</taxon>
        <taxon>Metazoa</taxon>
        <taxon>Ecdysozoa</taxon>
        <taxon>Arthropoda</taxon>
        <taxon>Hexapoda</taxon>
        <taxon>Collembola</taxon>
        <taxon>Entomobryomorpha</taxon>
        <taxon>Entomobryoidea</taxon>
        <taxon>Orchesellidae</taxon>
        <taxon>Orchesellinae</taxon>
        <taxon>Orchesella</taxon>
    </lineage>
</organism>
<feature type="domain" description="OTU" evidence="2">
    <location>
        <begin position="375"/>
        <end position="503"/>
    </location>
</feature>
<evidence type="ECO:0000313" key="4">
    <source>
        <dbReference type="Proteomes" id="UP001642540"/>
    </source>
</evidence>
<dbReference type="InterPro" id="IPR003323">
    <property type="entry name" value="OTU_dom"/>
</dbReference>
<dbReference type="PROSITE" id="PS50802">
    <property type="entry name" value="OTU"/>
    <property type="match status" value="1"/>
</dbReference>